<organism evidence="2 3">
    <name type="scientific">Anatilimnocola aggregata</name>
    <dbReference type="NCBI Taxonomy" id="2528021"/>
    <lineage>
        <taxon>Bacteria</taxon>
        <taxon>Pseudomonadati</taxon>
        <taxon>Planctomycetota</taxon>
        <taxon>Planctomycetia</taxon>
        <taxon>Pirellulales</taxon>
        <taxon>Pirellulaceae</taxon>
        <taxon>Anatilimnocola</taxon>
    </lineage>
</organism>
<dbReference type="KEGG" id="aagg:ETAA8_59850"/>
<proteinExistence type="predicted"/>
<dbReference type="AlphaFoldDB" id="A0A517YKT6"/>
<sequence>MSALTDKLETVTPTEHDATLAKKSGIQIARAMGKTARDLRVKIEGDDAETIELPHAALRLLANILAQMAQGNAFTVIPVHAELTTQQAAEVLNVSRPFVIGLITNGKLPCRQVGTHRRILFRDIMNFKNKIDEDRMKVLDELAKEAQELNMGY</sequence>
<name>A0A517YKT6_9BACT</name>
<evidence type="ECO:0000259" key="1">
    <source>
        <dbReference type="Pfam" id="PF12728"/>
    </source>
</evidence>
<dbReference type="EMBL" id="CP036274">
    <property type="protein sequence ID" value="QDU30836.1"/>
    <property type="molecule type" value="Genomic_DNA"/>
</dbReference>
<dbReference type="Pfam" id="PF12728">
    <property type="entry name" value="HTH_17"/>
    <property type="match status" value="1"/>
</dbReference>
<accession>A0A517YKT6</accession>
<protein>
    <submittedName>
        <fullName evidence="2">Helix-turn-helix domain protein</fullName>
    </submittedName>
</protein>
<dbReference type="RefSeq" id="WP_145096947.1">
    <property type="nucleotide sequence ID" value="NZ_CP036274.1"/>
</dbReference>
<gene>
    <name evidence="2" type="ORF">ETAA8_59850</name>
</gene>
<evidence type="ECO:0000313" key="3">
    <source>
        <dbReference type="Proteomes" id="UP000315017"/>
    </source>
</evidence>
<dbReference type="InterPro" id="IPR041657">
    <property type="entry name" value="HTH_17"/>
</dbReference>
<feature type="domain" description="Helix-turn-helix" evidence="1">
    <location>
        <begin position="83"/>
        <end position="129"/>
    </location>
</feature>
<reference evidence="2 3" key="1">
    <citation type="submission" date="2019-02" db="EMBL/GenBank/DDBJ databases">
        <title>Deep-cultivation of Planctomycetes and their phenomic and genomic characterization uncovers novel biology.</title>
        <authorList>
            <person name="Wiegand S."/>
            <person name="Jogler M."/>
            <person name="Boedeker C."/>
            <person name="Pinto D."/>
            <person name="Vollmers J."/>
            <person name="Rivas-Marin E."/>
            <person name="Kohn T."/>
            <person name="Peeters S.H."/>
            <person name="Heuer A."/>
            <person name="Rast P."/>
            <person name="Oberbeckmann S."/>
            <person name="Bunk B."/>
            <person name="Jeske O."/>
            <person name="Meyerdierks A."/>
            <person name="Storesund J.E."/>
            <person name="Kallscheuer N."/>
            <person name="Luecker S."/>
            <person name="Lage O.M."/>
            <person name="Pohl T."/>
            <person name="Merkel B.J."/>
            <person name="Hornburger P."/>
            <person name="Mueller R.-W."/>
            <person name="Bruemmer F."/>
            <person name="Labrenz M."/>
            <person name="Spormann A.M."/>
            <person name="Op den Camp H."/>
            <person name="Overmann J."/>
            <person name="Amann R."/>
            <person name="Jetten M.S.M."/>
            <person name="Mascher T."/>
            <person name="Medema M.H."/>
            <person name="Devos D.P."/>
            <person name="Kaster A.-K."/>
            <person name="Ovreas L."/>
            <person name="Rohde M."/>
            <person name="Galperin M.Y."/>
            <person name="Jogler C."/>
        </authorList>
    </citation>
    <scope>NUCLEOTIDE SEQUENCE [LARGE SCALE GENOMIC DNA]</scope>
    <source>
        <strain evidence="2 3">ETA_A8</strain>
    </source>
</reference>
<dbReference type="Proteomes" id="UP000315017">
    <property type="component" value="Chromosome"/>
</dbReference>
<dbReference type="NCBIfam" id="TIGR01764">
    <property type="entry name" value="excise"/>
    <property type="match status" value="1"/>
</dbReference>
<dbReference type="OrthoDB" id="26212at2"/>
<evidence type="ECO:0000313" key="2">
    <source>
        <dbReference type="EMBL" id="QDU30836.1"/>
    </source>
</evidence>
<dbReference type="GO" id="GO:0003677">
    <property type="term" value="F:DNA binding"/>
    <property type="evidence" value="ECO:0007669"/>
    <property type="project" value="InterPro"/>
</dbReference>
<dbReference type="InterPro" id="IPR010093">
    <property type="entry name" value="SinI_DNA-bd"/>
</dbReference>
<keyword evidence="3" id="KW-1185">Reference proteome</keyword>